<dbReference type="OrthoDB" id="116031at2"/>
<dbReference type="PANTHER" id="PTHR34071">
    <property type="entry name" value="5-NITROIMIDAZOLE ANTIBIOTICS RESISTANCE PROTEIN, NIMA-FAMILY-RELATED PROTEIN-RELATED"/>
    <property type="match status" value="1"/>
</dbReference>
<dbReference type="Proteomes" id="UP000217215">
    <property type="component" value="Chromosome"/>
</dbReference>
<accession>A0A249KHS9</accession>
<proteinExistence type="predicted"/>
<protein>
    <submittedName>
        <fullName evidence="1">Putative flavin-nucleotide-binding protein</fullName>
    </submittedName>
</protein>
<evidence type="ECO:0000313" key="1">
    <source>
        <dbReference type="EMBL" id="ASY16368.1"/>
    </source>
</evidence>
<dbReference type="InterPro" id="IPR012349">
    <property type="entry name" value="Split_barrel_FMN-bd"/>
</dbReference>
<dbReference type="InterPro" id="IPR024747">
    <property type="entry name" value="Pyridox_Oxase-rel"/>
</dbReference>
<gene>
    <name evidence="1" type="ORF">A1sIA56_05630</name>
</gene>
<dbReference type="Pfam" id="PF12900">
    <property type="entry name" value="Pyridox_ox_2"/>
    <property type="match status" value="1"/>
</dbReference>
<evidence type="ECO:0000313" key="2">
    <source>
        <dbReference type="Proteomes" id="UP000217215"/>
    </source>
</evidence>
<sequence length="213" mass="23577">MSNDKHYHVQRLSDREFSERDAINEFLDNEFLAHVGFIESSTKEPFVIPMGYARDGDRILLHGSTGSRMMMQIAAGTQICVTITQVNGLIAARSTFNSSINYQSVMIFGTATVLKDEEKMKALEVISNGLIPGSWDYTRPITSKETAATMIVALSLEKFSAKQRTGNSHDEDEDMNLPLWAGIIPVERIFGTPIAADYASDIPVPAHILKHGN</sequence>
<dbReference type="KEGG" id="psuf:A1sIA56_05630"/>
<keyword evidence="2" id="KW-1185">Reference proteome</keyword>
<dbReference type="SUPFAM" id="SSF50475">
    <property type="entry name" value="FMN-binding split barrel"/>
    <property type="match status" value="1"/>
</dbReference>
<organism evidence="1 2">
    <name type="scientific">Candidatus Planktophila sulfonica</name>
    <dbReference type="NCBI Taxonomy" id="1884904"/>
    <lineage>
        <taxon>Bacteria</taxon>
        <taxon>Bacillati</taxon>
        <taxon>Actinomycetota</taxon>
        <taxon>Actinomycetes</taxon>
        <taxon>Candidatus Nanopelagicales</taxon>
        <taxon>Candidatus Nanopelagicaceae</taxon>
        <taxon>Candidatus Planktophila</taxon>
    </lineage>
</organism>
<dbReference type="Gene3D" id="2.30.110.10">
    <property type="entry name" value="Electron Transport, Fmn-binding Protein, Chain A"/>
    <property type="match status" value="1"/>
</dbReference>
<name>A0A249KHS9_9ACTN</name>
<dbReference type="PANTHER" id="PTHR34071:SF2">
    <property type="entry name" value="FLAVIN-NUCLEOTIDE-BINDING PROTEIN"/>
    <property type="match status" value="1"/>
</dbReference>
<reference evidence="1 2" key="1">
    <citation type="submission" date="2016-07" db="EMBL/GenBank/DDBJ databases">
        <title>High microdiversification within the ubiquitous acI lineage of Actinobacteria.</title>
        <authorList>
            <person name="Neuenschwander S.M."/>
            <person name="Salcher M."/>
            <person name="Ghai R."/>
            <person name="Pernthaler J."/>
        </authorList>
    </citation>
    <scope>NUCLEOTIDE SEQUENCE [LARGE SCALE GENOMIC DNA]</scope>
    <source>
        <strain evidence="1">MMS-IA-56</strain>
    </source>
</reference>
<dbReference type="EMBL" id="CP016773">
    <property type="protein sequence ID" value="ASY16368.1"/>
    <property type="molecule type" value="Genomic_DNA"/>
</dbReference>
<dbReference type="AlphaFoldDB" id="A0A249KHS9"/>
<dbReference type="RefSeq" id="WP_095673931.1">
    <property type="nucleotide sequence ID" value="NZ_CP016773.1"/>
</dbReference>